<evidence type="ECO:0000256" key="1">
    <source>
        <dbReference type="ARBA" id="ARBA00022801"/>
    </source>
</evidence>
<feature type="domain" description="MurNAc-LAA" evidence="2">
    <location>
        <begin position="114"/>
        <end position="226"/>
    </location>
</feature>
<dbReference type="Proteomes" id="UP000273083">
    <property type="component" value="Unassembled WGS sequence"/>
</dbReference>
<reference evidence="3 4" key="1">
    <citation type="submission" date="2018-11" db="EMBL/GenBank/DDBJ databases">
        <title>Genomic Encyclopedia of Type Strains, Phase IV (KMG-IV): sequencing the most valuable type-strain genomes for metagenomic binning, comparative biology and taxonomic classification.</title>
        <authorList>
            <person name="Goeker M."/>
        </authorList>
    </citation>
    <scope>NUCLEOTIDE SEQUENCE [LARGE SCALE GENOMIC DNA]</scope>
    <source>
        <strain evidence="3 4">DSM 26537</strain>
    </source>
</reference>
<dbReference type="PANTHER" id="PTHR30404">
    <property type="entry name" value="N-ACETYLMURAMOYL-L-ALANINE AMIDASE"/>
    <property type="match status" value="1"/>
</dbReference>
<dbReference type="OrthoDB" id="9806267at2"/>
<dbReference type="AlphaFoldDB" id="A0A3N1XKX2"/>
<evidence type="ECO:0000313" key="3">
    <source>
        <dbReference type="EMBL" id="ROR25702.1"/>
    </source>
</evidence>
<dbReference type="InterPro" id="IPR002508">
    <property type="entry name" value="MurNAc-LAA_cat"/>
</dbReference>
<evidence type="ECO:0000313" key="4">
    <source>
        <dbReference type="Proteomes" id="UP000273083"/>
    </source>
</evidence>
<accession>A0A3N1XKX2</accession>
<dbReference type="SUPFAM" id="SSF53187">
    <property type="entry name" value="Zn-dependent exopeptidases"/>
    <property type="match status" value="1"/>
</dbReference>
<dbReference type="GO" id="GO:0009253">
    <property type="term" value="P:peptidoglycan catabolic process"/>
    <property type="evidence" value="ECO:0007669"/>
    <property type="project" value="InterPro"/>
</dbReference>
<dbReference type="SMART" id="SM00646">
    <property type="entry name" value="Ami_3"/>
    <property type="match status" value="1"/>
</dbReference>
<keyword evidence="4" id="KW-1185">Reference proteome</keyword>
<dbReference type="InterPro" id="IPR050695">
    <property type="entry name" value="N-acetylmuramoyl_amidase_3"/>
</dbReference>
<keyword evidence="1" id="KW-0378">Hydrolase</keyword>
<dbReference type="Pfam" id="PF01520">
    <property type="entry name" value="Amidase_3"/>
    <property type="match status" value="1"/>
</dbReference>
<evidence type="ECO:0000259" key="2">
    <source>
        <dbReference type="SMART" id="SM00646"/>
    </source>
</evidence>
<dbReference type="Gene3D" id="3.40.630.40">
    <property type="entry name" value="Zn-dependent exopeptidases"/>
    <property type="match status" value="1"/>
</dbReference>
<dbReference type="PANTHER" id="PTHR30404:SF0">
    <property type="entry name" value="N-ACETYLMURAMOYL-L-ALANINE AMIDASE AMIC"/>
    <property type="match status" value="1"/>
</dbReference>
<organism evidence="3 4">
    <name type="scientific">Mobilisporobacter senegalensis</name>
    <dbReference type="NCBI Taxonomy" id="1329262"/>
    <lineage>
        <taxon>Bacteria</taxon>
        <taxon>Bacillati</taxon>
        <taxon>Bacillota</taxon>
        <taxon>Clostridia</taxon>
        <taxon>Lachnospirales</taxon>
        <taxon>Lachnospiraceae</taxon>
        <taxon>Mobilisporobacter</taxon>
    </lineage>
</organism>
<sequence length="234" mass="26432">MKKYFDTIFLVIVFITMVLFSTKGRDAIKSVMNHSKSRPEKLVVLIDAGHGGRDPGKIGVNNVLEKDINLAIAMKLKSFLELNDIEVVMTRTEDMGHYSESDSNKKMADLRKRISMMDESNPIIAVSIHQNSFEQKKYKGAQVFYHSKSTEGKALAEIVQAQIKETVKDDNTRKAKANSDYYLLKKSSCPLIIVECGFLSNDQEAELLANEVYQEKMAWAIHLGIMRHISGIVE</sequence>
<dbReference type="GO" id="GO:0008745">
    <property type="term" value="F:N-acetylmuramoyl-L-alanine amidase activity"/>
    <property type="evidence" value="ECO:0007669"/>
    <property type="project" value="InterPro"/>
</dbReference>
<comment type="caution">
    <text evidence="3">The sequence shown here is derived from an EMBL/GenBank/DDBJ whole genome shotgun (WGS) entry which is preliminary data.</text>
</comment>
<protein>
    <submittedName>
        <fullName evidence="3">N-acetylmuramoyl-L-alanine amidase</fullName>
    </submittedName>
</protein>
<name>A0A3N1XKX2_9FIRM</name>
<gene>
    <name evidence="3" type="ORF">EDD66_11058</name>
</gene>
<dbReference type="RefSeq" id="WP_123610312.1">
    <property type="nucleotide sequence ID" value="NZ_RJVG01000010.1"/>
</dbReference>
<proteinExistence type="predicted"/>
<dbReference type="GO" id="GO:0030288">
    <property type="term" value="C:outer membrane-bounded periplasmic space"/>
    <property type="evidence" value="ECO:0007669"/>
    <property type="project" value="TreeGrafter"/>
</dbReference>
<dbReference type="EMBL" id="RJVG01000010">
    <property type="protein sequence ID" value="ROR25702.1"/>
    <property type="molecule type" value="Genomic_DNA"/>
</dbReference>
<dbReference type="CDD" id="cd02696">
    <property type="entry name" value="MurNAc-LAA"/>
    <property type="match status" value="1"/>
</dbReference>